<dbReference type="InterPro" id="IPR051402">
    <property type="entry name" value="KPR-Related"/>
</dbReference>
<dbReference type="EC" id="1.1.1.169" evidence="4"/>
<evidence type="ECO:0000256" key="4">
    <source>
        <dbReference type="RuleBase" id="RU362068"/>
    </source>
</evidence>
<name>A0A1F7GU09_9BACT</name>
<evidence type="ECO:0000256" key="1">
    <source>
        <dbReference type="ARBA" id="ARBA00007870"/>
    </source>
</evidence>
<protein>
    <recommendedName>
        <fullName evidence="4">2-dehydropantoate 2-reductase</fullName>
        <ecNumber evidence="4">1.1.1.169</ecNumber>
    </recommendedName>
    <alternativeName>
        <fullName evidence="4">Ketopantoate reductase</fullName>
    </alternativeName>
</protein>
<dbReference type="Pfam" id="PF02558">
    <property type="entry name" value="ApbA"/>
    <property type="match status" value="1"/>
</dbReference>
<dbReference type="Proteomes" id="UP000177026">
    <property type="component" value="Unassembled WGS sequence"/>
</dbReference>
<dbReference type="InterPro" id="IPR013328">
    <property type="entry name" value="6PGD_dom2"/>
</dbReference>
<dbReference type="SUPFAM" id="SSF48179">
    <property type="entry name" value="6-phosphogluconate dehydrogenase C-terminal domain-like"/>
    <property type="match status" value="1"/>
</dbReference>
<evidence type="ECO:0000256" key="2">
    <source>
        <dbReference type="ARBA" id="ARBA00022857"/>
    </source>
</evidence>
<dbReference type="Gene3D" id="3.40.50.720">
    <property type="entry name" value="NAD(P)-binding Rossmann-like Domain"/>
    <property type="match status" value="1"/>
</dbReference>
<dbReference type="InterPro" id="IPR013752">
    <property type="entry name" value="KPA_reductase"/>
</dbReference>
<comment type="caution">
    <text evidence="7">The sequence shown here is derived from an EMBL/GenBank/DDBJ whole genome shotgun (WGS) entry which is preliminary data.</text>
</comment>
<dbReference type="Pfam" id="PF08546">
    <property type="entry name" value="ApbA_C"/>
    <property type="match status" value="1"/>
</dbReference>
<organism evidence="7 8">
    <name type="scientific">Candidatus Roizmanbacteria bacterium RIFCSPHIGHO2_01_FULL_39_8</name>
    <dbReference type="NCBI Taxonomy" id="1802033"/>
    <lineage>
        <taxon>Bacteria</taxon>
        <taxon>Candidatus Roizmaniibacteriota</taxon>
    </lineage>
</organism>
<feature type="domain" description="Ketopantoate reductase N-terminal" evidence="5">
    <location>
        <begin position="3"/>
        <end position="150"/>
    </location>
</feature>
<dbReference type="GO" id="GO:0005737">
    <property type="term" value="C:cytoplasm"/>
    <property type="evidence" value="ECO:0007669"/>
    <property type="project" value="TreeGrafter"/>
</dbReference>
<proteinExistence type="inferred from homology"/>
<comment type="function">
    <text evidence="4">Catalyzes the NADPH-dependent reduction of ketopantoate into pantoic acid.</text>
</comment>
<dbReference type="Gene3D" id="1.10.1040.10">
    <property type="entry name" value="N-(1-d-carboxylethyl)-l-norvaline Dehydrogenase, domain 2"/>
    <property type="match status" value="1"/>
</dbReference>
<dbReference type="InterPro" id="IPR036291">
    <property type="entry name" value="NAD(P)-bd_dom_sf"/>
</dbReference>
<reference evidence="7 8" key="1">
    <citation type="journal article" date="2016" name="Nat. Commun.">
        <title>Thousands of microbial genomes shed light on interconnected biogeochemical processes in an aquifer system.</title>
        <authorList>
            <person name="Anantharaman K."/>
            <person name="Brown C.T."/>
            <person name="Hug L.A."/>
            <person name="Sharon I."/>
            <person name="Castelle C.J."/>
            <person name="Probst A.J."/>
            <person name="Thomas B.C."/>
            <person name="Singh A."/>
            <person name="Wilkins M.J."/>
            <person name="Karaoz U."/>
            <person name="Brodie E.L."/>
            <person name="Williams K.H."/>
            <person name="Hubbard S.S."/>
            <person name="Banfield J.F."/>
        </authorList>
    </citation>
    <scope>NUCLEOTIDE SEQUENCE [LARGE SCALE GENOMIC DNA]</scope>
</reference>
<evidence type="ECO:0000313" key="7">
    <source>
        <dbReference type="EMBL" id="OGK22096.1"/>
    </source>
</evidence>
<dbReference type="InterPro" id="IPR008927">
    <property type="entry name" value="6-PGluconate_DH-like_C_sf"/>
</dbReference>
<evidence type="ECO:0000313" key="8">
    <source>
        <dbReference type="Proteomes" id="UP000177026"/>
    </source>
</evidence>
<dbReference type="AlphaFoldDB" id="A0A1F7GU09"/>
<dbReference type="GO" id="GO:0008677">
    <property type="term" value="F:2-dehydropantoate 2-reductase activity"/>
    <property type="evidence" value="ECO:0007669"/>
    <property type="project" value="UniProtKB-EC"/>
</dbReference>
<evidence type="ECO:0000256" key="3">
    <source>
        <dbReference type="ARBA" id="ARBA00023002"/>
    </source>
</evidence>
<dbReference type="SUPFAM" id="SSF51735">
    <property type="entry name" value="NAD(P)-binding Rossmann-fold domains"/>
    <property type="match status" value="1"/>
</dbReference>
<keyword evidence="2 4" id="KW-0521">NADP</keyword>
<feature type="domain" description="Ketopantoate reductase C-terminal" evidence="6">
    <location>
        <begin position="178"/>
        <end position="300"/>
    </location>
</feature>
<comment type="similarity">
    <text evidence="1 4">Belongs to the ketopantoate reductase family.</text>
</comment>
<evidence type="ECO:0000259" key="6">
    <source>
        <dbReference type="Pfam" id="PF08546"/>
    </source>
</evidence>
<gene>
    <name evidence="7" type="ORF">A2866_04570</name>
</gene>
<dbReference type="GO" id="GO:0015940">
    <property type="term" value="P:pantothenate biosynthetic process"/>
    <property type="evidence" value="ECO:0007669"/>
    <property type="project" value="UniProtKB-UniPathway"/>
</dbReference>
<dbReference type="UniPathway" id="UPA00028">
    <property type="reaction ID" value="UER00004"/>
</dbReference>
<accession>A0A1F7GU09</accession>
<evidence type="ECO:0000259" key="5">
    <source>
        <dbReference type="Pfam" id="PF02558"/>
    </source>
</evidence>
<dbReference type="PANTHER" id="PTHR21708">
    <property type="entry name" value="PROBABLE 2-DEHYDROPANTOATE 2-REDUCTASE"/>
    <property type="match status" value="1"/>
</dbReference>
<dbReference type="EMBL" id="MFZI01000008">
    <property type="protein sequence ID" value="OGK22096.1"/>
    <property type="molecule type" value="Genomic_DNA"/>
</dbReference>
<dbReference type="NCBIfam" id="TIGR00745">
    <property type="entry name" value="apbA_panE"/>
    <property type="match status" value="1"/>
</dbReference>
<dbReference type="InterPro" id="IPR013332">
    <property type="entry name" value="KPR_N"/>
</dbReference>
<keyword evidence="4" id="KW-0566">Pantothenate biosynthesis</keyword>
<keyword evidence="3 4" id="KW-0560">Oxidoreductase</keyword>
<dbReference type="InterPro" id="IPR003710">
    <property type="entry name" value="ApbA"/>
</dbReference>
<comment type="catalytic activity">
    <reaction evidence="4">
        <text>(R)-pantoate + NADP(+) = 2-dehydropantoate + NADPH + H(+)</text>
        <dbReference type="Rhea" id="RHEA:16233"/>
        <dbReference type="ChEBI" id="CHEBI:11561"/>
        <dbReference type="ChEBI" id="CHEBI:15378"/>
        <dbReference type="ChEBI" id="CHEBI:15980"/>
        <dbReference type="ChEBI" id="CHEBI:57783"/>
        <dbReference type="ChEBI" id="CHEBI:58349"/>
        <dbReference type="EC" id="1.1.1.169"/>
    </reaction>
</comment>
<sequence length="303" mass="33603">MKIYIVGSGGVGGYFGGMLAKDKNDVTFVARGDNYEAIKKNGLILKSKNGNFTIKPAKIIKEISEIKDPGLILFTVKTYDTAAVSKELSTVVNQNTIIITVQNGVNNDSEIKKYINKGNVYPGLAYIISTKIAPGIIKQSSGSCSLIFGERKKFTNEKLIKIQTMMKKAAINATYSDDIERDIWKKYMFIVAYSGMTVICRSTIGRIIKNQTTKTLYERCAREAIQVAKAIGVNVAEDAFDTIMKVTFNTSPESKSSLLVDIENNRKNEIETLNGTLVKFGKEKNIDVPINEMIYGVIKLLNY</sequence>
<dbReference type="PANTHER" id="PTHR21708:SF26">
    <property type="entry name" value="2-DEHYDROPANTOATE 2-REDUCTASE"/>
    <property type="match status" value="1"/>
</dbReference>
<comment type="pathway">
    <text evidence="4">Cofactor biosynthesis; (R)-pantothenate biosynthesis; (R)-pantoate from 3-methyl-2-oxobutanoate: step 2/2.</text>
</comment>
<dbReference type="FunFam" id="1.10.1040.10:FF:000017">
    <property type="entry name" value="2-dehydropantoate 2-reductase"/>
    <property type="match status" value="1"/>
</dbReference>